<dbReference type="GO" id="GO:0051536">
    <property type="term" value="F:iron-sulfur cluster binding"/>
    <property type="evidence" value="ECO:0007669"/>
    <property type="project" value="UniProtKB-KW"/>
</dbReference>
<dbReference type="CTD" id="20326635"/>
<evidence type="ECO:0000256" key="5">
    <source>
        <dbReference type="ARBA" id="ARBA00023004"/>
    </source>
</evidence>
<accession>A0A075AD19</accession>
<evidence type="ECO:0000256" key="9">
    <source>
        <dbReference type="SAM" id="MobiDB-lite"/>
    </source>
</evidence>
<organism evidence="11 12">
    <name type="scientific">Opisthorchis viverrini</name>
    <name type="common">Southeast Asian liver fluke</name>
    <dbReference type="NCBI Taxonomy" id="6198"/>
    <lineage>
        <taxon>Eukaryota</taxon>
        <taxon>Metazoa</taxon>
        <taxon>Spiralia</taxon>
        <taxon>Lophotrochozoa</taxon>
        <taxon>Platyhelminthes</taxon>
        <taxon>Trematoda</taxon>
        <taxon>Digenea</taxon>
        <taxon>Opisthorchiida</taxon>
        <taxon>Opisthorchiata</taxon>
        <taxon>Opisthorchiidae</taxon>
        <taxon>Opisthorchis</taxon>
    </lineage>
</organism>
<protein>
    <recommendedName>
        <fullName evidence="10">Adenine DNA glycosylase C-terminal domain-containing protein</fullName>
    </recommendedName>
</protein>
<dbReference type="CDD" id="cd03431">
    <property type="entry name" value="NUDIX_DNA_Glycosylase_C-MutY"/>
    <property type="match status" value="1"/>
</dbReference>
<feature type="non-terminal residue" evidence="11">
    <location>
        <position position="1"/>
    </location>
</feature>
<dbReference type="GO" id="GO:0046872">
    <property type="term" value="F:metal ion binding"/>
    <property type="evidence" value="ECO:0007669"/>
    <property type="project" value="UniProtKB-KW"/>
</dbReference>
<gene>
    <name evidence="11" type="ORF">T265_12467</name>
</gene>
<dbReference type="RefSeq" id="XP_009162255.1">
    <property type="nucleotide sequence ID" value="XM_009163991.1"/>
</dbReference>
<dbReference type="GO" id="GO:0000701">
    <property type="term" value="F:purine-specific mismatch base pair DNA N-glycosylase activity"/>
    <property type="evidence" value="ECO:0007669"/>
    <property type="project" value="TreeGrafter"/>
</dbReference>
<evidence type="ECO:0000256" key="2">
    <source>
        <dbReference type="ARBA" id="ARBA00022723"/>
    </source>
</evidence>
<dbReference type="GeneID" id="20326635"/>
<dbReference type="OrthoDB" id="10248838at2759"/>
<dbReference type="InterPro" id="IPR044298">
    <property type="entry name" value="MIG/MutY"/>
</dbReference>
<evidence type="ECO:0000256" key="4">
    <source>
        <dbReference type="ARBA" id="ARBA00022801"/>
    </source>
</evidence>
<feature type="region of interest" description="Disordered" evidence="9">
    <location>
        <begin position="122"/>
        <end position="144"/>
    </location>
</feature>
<evidence type="ECO:0000256" key="8">
    <source>
        <dbReference type="ARBA" id="ARBA00023295"/>
    </source>
</evidence>
<dbReference type="GO" id="GO:0006298">
    <property type="term" value="P:mismatch repair"/>
    <property type="evidence" value="ECO:0007669"/>
    <property type="project" value="TreeGrafter"/>
</dbReference>
<reference evidence="11 12" key="1">
    <citation type="submission" date="2013-11" db="EMBL/GenBank/DDBJ databases">
        <title>Opisthorchis viverrini - life in the bile duct.</title>
        <authorList>
            <person name="Young N.D."/>
            <person name="Nagarajan N."/>
            <person name="Lin S.J."/>
            <person name="Korhonen P.K."/>
            <person name="Jex A.R."/>
            <person name="Hall R.S."/>
            <person name="Safavi-Hemami H."/>
            <person name="Kaewkong W."/>
            <person name="Bertrand D."/>
            <person name="Gao S."/>
            <person name="Seet Q."/>
            <person name="Wongkham S."/>
            <person name="Teh B.T."/>
            <person name="Wongkham C."/>
            <person name="Intapan P.M."/>
            <person name="Maleewong W."/>
            <person name="Yang X."/>
            <person name="Hu M."/>
            <person name="Wang Z."/>
            <person name="Hofmann A."/>
            <person name="Sternberg P.W."/>
            <person name="Tan P."/>
            <person name="Wang J."/>
            <person name="Gasser R.B."/>
        </authorList>
    </citation>
    <scope>NUCLEOTIDE SEQUENCE [LARGE SCALE GENOMIC DNA]</scope>
</reference>
<dbReference type="GO" id="GO:0034039">
    <property type="term" value="F:8-oxo-7,8-dihydroguanine DNA N-glycosylase activity"/>
    <property type="evidence" value="ECO:0007669"/>
    <property type="project" value="TreeGrafter"/>
</dbReference>
<evidence type="ECO:0000256" key="3">
    <source>
        <dbReference type="ARBA" id="ARBA00022763"/>
    </source>
</evidence>
<evidence type="ECO:0000256" key="7">
    <source>
        <dbReference type="ARBA" id="ARBA00023204"/>
    </source>
</evidence>
<dbReference type="PANTHER" id="PTHR42944">
    <property type="entry name" value="ADENINE DNA GLYCOSYLASE"/>
    <property type="match status" value="1"/>
</dbReference>
<dbReference type="GO" id="GO:0005634">
    <property type="term" value="C:nucleus"/>
    <property type="evidence" value="ECO:0007669"/>
    <property type="project" value="TreeGrafter"/>
</dbReference>
<evidence type="ECO:0000259" key="10">
    <source>
        <dbReference type="Pfam" id="PF14815"/>
    </source>
</evidence>
<feature type="domain" description="Adenine DNA glycosylase C-terminal" evidence="10">
    <location>
        <begin position="1"/>
        <end position="116"/>
    </location>
</feature>
<keyword evidence="3" id="KW-0227">DNA damage</keyword>
<dbReference type="InterPro" id="IPR029119">
    <property type="entry name" value="MutY_C"/>
</dbReference>
<comment type="cofactor">
    <cofactor evidence="1">
        <name>[4Fe-4S] cluster</name>
        <dbReference type="ChEBI" id="CHEBI:49883"/>
    </cofactor>
</comment>
<dbReference type="GO" id="GO:0035485">
    <property type="term" value="F:adenine/guanine mispair binding"/>
    <property type="evidence" value="ECO:0007669"/>
    <property type="project" value="TreeGrafter"/>
</dbReference>
<evidence type="ECO:0000256" key="1">
    <source>
        <dbReference type="ARBA" id="ARBA00001966"/>
    </source>
</evidence>
<dbReference type="PANTHER" id="PTHR42944:SF1">
    <property type="entry name" value="ADENINE DNA GLYCOSYLASE"/>
    <property type="match status" value="1"/>
</dbReference>
<sequence>LLAGLWEFPSQIACASQSNSKQTETSDDAVDDGVILGVLVDRITTSLNLCVEDKIQLKPKLIGEVIHLFSHIRMTYVVHTLSLHALTDRSPRVGRWIELSDLQNASISTATRKILSHFQATLHTESPRKSSGEPNRNKRKSAIPLCDRKQMRLDNFFR</sequence>
<dbReference type="KEGG" id="ovi:T265_12467"/>
<dbReference type="AlphaFoldDB" id="A0A075AD19"/>
<dbReference type="Pfam" id="PF14815">
    <property type="entry name" value="NUDIX_4"/>
    <property type="match status" value="1"/>
</dbReference>
<name>A0A075AD19_OPIVI</name>
<keyword evidence="12" id="KW-1185">Reference proteome</keyword>
<keyword evidence="2" id="KW-0479">Metal-binding</keyword>
<dbReference type="EMBL" id="KL596620">
    <property type="protein sequence ID" value="KER33970.1"/>
    <property type="molecule type" value="Genomic_DNA"/>
</dbReference>
<evidence type="ECO:0000256" key="6">
    <source>
        <dbReference type="ARBA" id="ARBA00023014"/>
    </source>
</evidence>
<evidence type="ECO:0000313" key="11">
    <source>
        <dbReference type="EMBL" id="KER33970.1"/>
    </source>
</evidence>
<dbReference type="Proteomes" id="UP000054324">
    <property type="component" value="Unassembled WGS sequence"/>
</dbReference>
<keyword evidence="7" id="KW-0234">DNA repair</keyword>
<keyword evidence="8" id="KW-0326">Glycosidase</keyword>
<dbReference type="GO" id="GO:0032357">
    <property type="term" value="F:oxidized purine DNA binding"/>
    <property type="evidence" value="ECO:0007669"/>
    <property type="project" value="TreeGrafter"/>
</dbReference>
<keyword evidence="4" id="KW-0378">Hydrolase</keyword>
<keyword evidence="5" id="KW-0408">Iron</keyword>
<proteinExistence type="predicted"/>
<dbReference type="GO" id="GO:0006284">
    <property type="term" value="P:base-excision repair"/>
    <property type="evidence" value="ECO:0007669"/>
    <property type="project" value="InterPro"/>
</dbReference>
<keyword evidence="6" id="KW-0411">Iron-sulfur</keyword>
<dbReference type="Gene3D" id="3.90.79.10">
    <property type="entry name" value="Nucleoside Triphosphate Pyrophosphohydrolase"/>
    <property type="match status" value="1"/>
</dbReference>
<dbReference type="STRING" id="6198.A0A075AD19"/>
<evidence type="ECO:0000313" key="12">
    <source>
        <dbReference type="Proteomes" id="UP000054324"/>
    </source>
</evidence>